<dbReference type="RefSeq" id="XP_007414307.1">
    <property type="nucleotide sequence ID" value="XM_007414245.1"/>
</dbReference>
<dbReference type="InParanoid" id="F4RYX0"/>
<dbReference type="GeneID" id="18933168"/>
<dbReference type="OrthoDB" id="2503166at2759"/>
<dbReference type="Proteomes" id="UP000001072">
    <property type="component" value="Unassembled WGS sequence"/>
</dbReference>
<organism evidence="2">
    <name type="scientific">Melampsora larici-populina (strain 98AG31 / pathotype 3-4-7)</name>
    <name type="common">Poplar leaf rust fungus</name>
    <dbReference type="NCBI Taxonomy" id="747676"/>
    <lineage>
        <taxon>Eukaryota</taxon>
        <taxon>Fungi</taxon>
        <taxon>Dikarya</taxon>
        <taxon>Basidiomycota</taxon>
        <taxon>Pucciniomycotina</taxon>
        <taxon>Pucciniomycetes</taxon>
        <taxon>Pucciniales</taxon>
        <taxon>Melampsoraceae</taxon>
        <taxon>Melampsora</taxon>
    </lineage>
</organism>
<gene>
    <name evidence="1" type="ORF">MELLADRAFT_78798</name>
</gene>
<dbReference type="VEuPathDB" id="FungiDB:MELLADRAFT_78798"/>
<sequence length="282" mass="31947">MNSIVDNIRIMTTKDASLDSFLDILALRLSSVPFNELTQQQQQHQPQVPDPINRSTTKPVTISFVGKLINPIQSFNSQWITFQSIVPFCNQTSKSGLLLPVIKLRNTVVKPHGTNHDELSEWLISGDLSMIGEQLTIVAQSLYILEPNQIPCERISQICATGLLAGIVQKQHTFHFSSHPINHDSKVEFEDLEWDDANICDRSSITAGAVTWFDIGVGLSRREENDPHEWLELRHAMVSMKCRRSTSDTKDNDRVLENLEPVTIVGQLMELNLETQEFFIQL</sequence>
<evidence type="ECO:0000313" key="2">
    <source>
        <dbReference type="Proteomes" id="UP000001072"/>
    </source>
</evidence>
<dbReference type="KEGG" id="mlr:MELLADRAFT_78798"/>
<protein>
    <submittedName>
        <fullName evidence="1">Uncharacterized protein</fullName>
    </submittedName>
</protein>
<dbReference type="EMBL" id="GL883131">
    <property type="protein sequence ID" value="EGG02322.1"/>
    <property type="molecule type" value="Genomic_DNA"/>
</dbReference>
<dbReference type="AlphaFoldDB" id="F4RYX0"/>
<dbReference type="HOGENOM" id="CLU_831909_0_0_1"/>
<proteinExistence type="predicted"/>
<evidence type="ECO:0000313" key="1">
    <source>
        <dbReference type="EMBL" id="EGG02322.1"/>
    </source>
</evidence>
<accession>F4RYX0</accession>
<name>F4RYX0_MELLP</name>
<keyword evidence="2" id="KW-1185">Reference proteome</keyword>
<reference evidence="2" key="1">
    <citation type="journal article" date="2011" name="Proc. Natl. Acad. Sci. U.S.A.">
        <title>Obligate biotrophy features unraveled by the genomic analysis of rust fungi.</title>
        <authorList>
            <person name="Duplessis S."/>
            <person name="Cuomo C.A."/>
            <person name="Lin Y.-C."/>
            <person name="Aerts A."/>
            <person name="Tisserant E."/>
            <person name="Veneault-Fourrey C."/>
            <person name="Joly D.L."/>
            <person name="Hacquard S."/>
            <person name="Amselem J."/>
            <person name="Cantarel B.L."/>
            <person name="Chiu R."/>
            <person name="Coutinho P.M."/>
            <person name="Feau N."/>
            <person name="Field M."/>
            <person name="Frey P."/>
            <person name="Gelhaye E."/>
            <person name="Goldberg J."/>
            <person name="Grabherr M.G."/>
            <person name="Kodira C.D."/>
            <person name="Kohler A."/>
            <person name="Kuees U."/>
            <person name="Lindquist E.A."/>
            <person name="Lucas S.M."/>
            <person name="Mago R."/>
            <person name="Mauceli E."/>
            <person name="Morin E."/>
            <person name="Murat C."/>
            <person name="Pangilinan J.L."/>
            <person name="Park R."/>
            <person name="Pearson M."/>
            <person name="Quesneville H."/>
            <person name="Rouhier N."/>
            <person name="Sakthikumar S."/>
            <person name="Salamov A.A."/>
            <person name="Schmutz J."/>
            <person name="Selles B."/>
            <person name="Shapiro H."/>
            <person name="Tanguay P."/>
            <person name="Tuskan G.A."/>
            <person name="Henrissat B."/>
            <person name="Van de Peer Y."/>
            <person name="Rouze P."/>
            <person name="Ellis J.G."/>
            <person name="Dodds P.N."/>
            <person name="Schein J.E."/>
            <person name="Zhong S."/>
            <person name="Hamelin R.C."/>
            <person name="Grigoriev I.V."/>
            <person name="Szabo L.J."/>
            <person name="Martin F."/>
        </authorList>
    </citation>
    <scope>NUCLEOTIDE SEQUENCE [LARGE SCALE GENOMIC DNA]</scope>
    <source>
        <strain evidence="2">98AG31 / pathotype 3-4-7</strain>
    </source>
</reference>